<protein>
    <recommendedName>
        <fullName evidence="3">ZP domain-containing protein</fullName>
    </recommendedName>
</protein>
<dbReference type="PROSITE" id="PS51034">
    <property type="entry name" value="ZP_2"/>
    <property type="match status" value="1"/>
</dbReference>
<name>A0AAV2JX53_KNICA</name>
<dbReference type="InterPro" id="IPR042235">
    <property type="entry name" value="ZP-C_dom"/>
</dbReference>
<dbReference type="PANTHER" id="PTHR11576">
    <property type="entry name" value="ZONA PELLUCIDA SPERM-BINDING PROTEIN 3"/>
    <property type="match status" value="1"/>
</dbReference>
<dbReference type="Proteomes" id="UP001497482">
    <property type="component" value="Chromosome 14"/>
</dbReference>
<dbReference type="SMART" id="SM00241">
    <property type="entry name" value="ZP"/>
    <property type="match status" value="1"/>
</dbReference>
<dbReference type="GO" id="GO:0007339">
    <property type="term" value="P:binding of sperm to zona pellucida"/>
    <property type="evidence" value="ECO:0007669"/>
    <property type="project" value="TreeGrafter"/>
</dbReference>
<dbReference type="AlphaFoldDB" id="A0AAV2JX53"/>
<dbReference type="Pfam" id="PF00100">
    <property type="entry name" value="Zona_pellucida"/>
    <property type="match status" value="1"/>
</dbReference>
<dbReference type="InterPro" id="IPR055355">
    <property type="entry name" value="ZP-C"/>
</dbReference>
<dbReference type="EMBL" id="OZ035836">
    <property type="protein sequence ID" value="CAL1580122.1"/>
    <property type="molecule type" value="Genomic_DNA"/>
</dbReference>
<dbReference type="InterPro" id="IPR001507">
    <property type="entry name" value="ZP_dom"/>
</dbReference>
<dbReference type="GO" id="GO:0035803">
    <property type="term" value="P:egg coat formation"/>
    <property type="evidence" value="ECO:0007669"/>
    <property type="project" value="TreeGrafter"/>
</dbReference>
<keyword evidence="1" id="KW-1015">Disulfide bond</keyword>
<reference evidence="4 5" key="1">
    <citation type="submission" date="2024-04" db="EMBL/GenBank/DDBJ databases">
        <authorList>
            <person name="Waldvogel A.-M."/>
            <person name="Schoenle A."/>
        </authorList>
    </citation>
    <scope>NUCLEOTIDE SEQUENCE [LARGE SCALE GENOMIC DNA]</scope>
</reference>
<feature type="chain" id="PRO_5043438656" description="ZP domain-containing protein" evidence="2">
    <location>
        <begin position="20"/>
        <end position="291"/>
    </location>
</feature>
<dbReference type="GO" id="GO:0031012">
    <property type="term" value="C:extracellular matrix"/>
    <property type="evidence" value="ECO:0007669"/>
    <property type="project" value="TreeGrafter"/>
</dbReference>
<evidence type="ECO:0000313" key="5">
    <source>
        <dbReference type="Proteomes" id="UP001497482"/>
    </source>
</evidence>
<dbReference type="GO" id="GO:2000344">
    <property type="term" value="P:positive regulation of acrosome reaction"/>
    <property type="evidence" value="ECO:0007669"/>
    <property type="project" value="TreeGrafter"/>
</dbReference>
<organism evidence="4 5">
    <name type="scientific">Knipowitschia caucasica</name>
    <name type="common">Caucasian dwarf goby</name>
    <name type="synonym">Pomatoschistus caucasicus</name>
    <dbReference type="NCBI Taxonomy" id="637954"/>
    <lineage>
        <taxon>Eukaryota</taxon>
        <taxon>Metazoa</taxon>
        <taxon>Chordata</taxon>
        <taxon>Craniata</taxon>
        <taxon>Vertebrata</taxon>
        <taxon>Euteleostomi</taxon>
        <taxon>Actinopterygii</taxon>
        <taxon>Neopterygii</taxon>
        <taxon>Teleostei</taxon>
        <taxon>Neoteleostei</taxon>
        <taxon>Acanthomorphata</taxon>
        <taxon>Gobiaria</taxon>
        <taxon>Gobiiformes</taxon>
        <taxon>Gobioidei</taxon>
        <taxon>Gobiidae</taxon>
        <taxon>Gobiinae</taxon>
        <taxon>Knipowitschia</taxon>
    </lineage>
</organism>
<evidence type="ECO:0000256" key="1">
    <source>
        <dbReference type="ARBA" id="ARBA00023157"/>
    </source>
</evidence>
<dbReference type="FunFam" id="2.60.40.4100:FF:000002">
    <property type="entry name" value="Zona pellucida sperm-binding protein 3"/>
    <property type="match status" value="1"/>
</dbReference>
<accession>A0AAV2JX53</accession>
<proteinExistence type="predicted"/>
<dbReference type="PANTHER" id="PTHR11576:SF3">
    <property type="entry name" value="SI:CH211-14A17.6-RELATED"/>
    <property type="match status" value="1"/>
</dbReference>
<keyword evidence="5" id="KW-1185">Reference proteome</keyword>
<feature type="domain" description="ZP" evidence="3">
    <location>
        <begin position="26"/>
        <end position="273"/>
    </location>
</feature>
<dbReference type="Gene3D" id="2.60.40.4100">
    <property type="entry name" value="Zona pellucida, ZP-C domain"/>
    <property type="match status" value="1"/>
</dbReference>
<dbReference type="GO" id="GO:0032190">
    <property type="term" value="F:acrosin binding"/>
    <property type="evidence" value="ECO:0007669"/>
    <property type="project" value="TreeGrafter"/>
</dbReference>
<keyword evidence="2" id="KW-0732">Signal</keyword>
<gene>
    <name evidence="4" type="ORF">KC01_LOCUS11029</name>
</gene>
<evidence type="ECO:0000256" key="2">
    <source>
        <dbReference type="SAM" id="SignalP"/>
    </source>
</evidence>
<evidence type="ECO:0000313" key="4">
    <source>
        <dbReference type="EMBL" id="CAL1580122.1"/>
    </source>
</evidence>
<feature type="signal peptide" evidence="2">
    <location>
        <begin position="1"/>
        <end position="19"/>
    </location>
</feature>
<evidence type="ECO:0000259" key="3">
    <source>
        <dbReference type="PROSITE" id="PS51034"/>
    </source>
</evidence>
<sequence length="291" mass="32923">MLTVLHIVVIFSVLFVTFSQEDIQVSCLNNSVSIAWKIQADLVPFAERIFLGSCKPSYVDVLPTGEGKVLFDYSYDECRFTKRIKGKYDVYENKFTFKPLPGEKPADFVFPIRCPTNRSDSWFPPFLNPGAGSSEARGGLVFHMALLNAELTGIAKSNIIPLGTFMPIWASVDQQLHQPLLLLMEECIAATTPKLYPASEVYPVITNKGCLMESQRGKSVFLPRYHSSSIILYLQAFRFGLGQEVYIHCKLVAWDPDSFDQTKKTCHYSKKNERRDSGEMLNLEGLFMAQF</sequence>
<dbReference type="Gene3D" id="2.60.40.3210">
    <property type="entry name" value="Zona pellucida, ZP-N domain"/>
    <property type="match status" value="1"/>
</dbReference>